<comment type="caution">
    <text evidence="2">The sequence shown here is derived from an EMBL/GenBank/DDBJ whole genome shotgun (WGS) entry which is preliminary data.</text>
</comment>
<accession>A0A5N5SJK1</accession>
<evidence type="ECO:0000313" key="2">
    <source>
        <dbReference type="EMBL" id="KAB7493799.1"/>
    </source>
</evidence>
<dbReference type="EMBL" id="SEYY01024902">
    <property type="protein sequence ID" value="KAB7493799.1"/>
    <property type="molecule type" value="Genomic_DNA"/>
</dbReference>
<feature type="region of interest" description="Disordered" evidence="1">
    <location>
        <begin position="103"/>
        <end position="127"/>
    </location>
</feature>
<organism evidence="2 3">
    <name type="scientific">Armadillidium nasatum</name>
    <dbReference type="NCBI Taxonomy" id="96803"/>
    <lineage>
        <taxon>Eukaryota</taxon>
        <taxon>Metazoa</taxon>
        <taxon>Ecdysozoa</taxon>
        <taxon>Arthropoda</taxon>
        <taxon>Crustacea</taxon>
        <taxon>Multicrustacea</taxon>
        <taxon>Malacostraca</taxon>
        <taxon>Eumalacostraca</taxon>
        <taxon>Peracarida</taxon>
        <taxon>Isopoda</taxon>
        <taxon>Oniscidea</taxon>
        <taxon>Crinocheta</taxon>
        <taxon>Armadillidiidae</taxon>
        <taxon>Armadillidium</taxon>
    </lineage>
</organism>
<dbReference type="AlphaFoldDB" id="A0A5N5SJK1"/>
<feature type="compositionally biased region" description="Polar residues" evidence="1">
    <location>
        <begin position="106"/>
        <end position="127"/>
    </location>
</feature>
<gene>
    <name evidence="2" type="ORF">Anas_02294</name>
</gene>
<dbReference type="OrthoDB" id="266663at2759"/>
<protein>
    <submittedName>
        <fullName evidence="2">Uncharacterized protein</fullName>
    </submittedName>
</protein>
<feature type="region of interest" description="Disordered" evidence="1">
    <location>
        <begin position="74"/>
        <end position="93"/>
    </location>
</feature>
<keyword evidence="3" id="KW-1185">Reference proteome</keyword>
<proteinExistence type="predicted"/>
<reference evidence="2 3" key="1">
    <citation type="journal article" date="2019" name="PLoS Biol.">
        <title>Sex chromosomes control vertical transmission of feminizing Wolbachia symbionts in an isopod.</title>
        <authorList>
            <person name="Becking T."/>
            <person name="Chebbi M.A."/>
            <person name="Giraud I."/>
            <person name="Moumen B."/>
            <person name="Laverre T."/>
            <person name="Caubet Y."/>
            <person name="Peccoud J."/>
            <person name="Gilbert C."/>
            <person name="Cordaux R."/>
        </authorList>
    </citation>
    <scope>NUCLEOTIDE SEQUENCE [LARGE SCALE GENOMIC DNA]</scope>
    <source>
        <strain evidence="2">ANa2</strain>
        <tissue evidence="2">Whole body excluding digestive tract and cuticle</tissue>
    </source>
</reference>
<evidence type="ECO:0000313" key="3">
    <source>
        <dbReference type="Proteomes" id="UP000326759"/>
    </source>
</evidence>
<name>A0A5N5SJK1_9CRUS</name>
<dbReference type="Proteomes" id="UP000326759">
    <property type="component" value="Unassembled WGS sequence"/>
</dbReference>
<evidence type="ECO:0000256" key="1">
    <source>
        <dbReference type="SAM" id="MobiDB-lite"/>
    </source>
</evidence>
<sequence>MIEMDINNGNEISETALINGLSQGDRLTQIKAARHSRSATTGRVHVKFITSTIYKLIFCFKFIKYRSLEDKAHIRTKSTPLGGSNGGSITGGASREAILSPVKASKVSSVNSLRPQRQSSTNANHIQ</sequence>